<accession>A0A8E7AYF0</accession>
<dbReference type="RefSeq" id="WP_214420844.1">
    <property type="nucleotide sequence ID" value="NZ_CP075546.1"/>
</dbReference>
<dbReference type="EMBL" id="CP075546">
    <property type="protein sequence ID" value="QVV90067.1"/>
    <property type="molecule type" value="Genomic_DNA"/>
</dbReference>
<dbReference type="GeneID" id="65096742"/>
<proteinExistence type="predicted"/>
<sequence length="233" mass="26507">MGFWSRRKGVTDDIKETPDNCLNKYEEGKPVLPVEEPEKSTKKLKIPLNKTTSDVKYILKTIVFPCPICSEINTVDLSELDPIMGGETMCVHCQVVLHIPGGYLTHSEVPKLKVYAGLPVAVRKFPLFYWNHPVINDLEQQGITRIIIQYGLWGFCQRCHHQFSPAVLINLPHTSGEIVDYRSLSSEEMNEMKSLRAGCCPYCSHRILLVIISDVPHYVISASENLAHRWEED</sequence>
<name>A0A8E7AYF0_9EURY</name>
<dbReference type="KEGG" id="mrtj:KHC33_06120"/>
<keyword evidence="2" id="KW-1185">Reference proteome</keyword>
<organism evidence="1 2">
    <name type="scientific">Methanospirillum purgamenti</name>
    <dbReference type="NCBI Taxonomy" id="2834276"/>
    <lineage>
        <taxon>Archaea</taxon>
        <taxon>Methanobacteriati</taxon>
        <taxon>Methanobacteriota</taxon>
        <taxon>Stenosarchaea group</taxon>
        <taxon>Methanomicrobia</taxon>
        <taxon>Methanomicrobiales</taxon>
        <taxon>Methanospirillaceae</taxon>
        <taxon>Methanospirillum</taxon>
    </lineage>
</organism>
<protein>
    <submittedName>
        <fullName evidence="1">Uncharacterized protein</fullName>
    </submittedName>
</protein>
<gene>
    <name evidence="1" type="ORF">KHC33_06120</name>
</gene>
<reference evidence="1 2" key="1">
    <citation type="submission" date="2021-05" db="EMBL/GenBank/DDBJ databases">
        <title>A novel Methanospirillum isolate from a pyrite-forming mixed culture.</title>
        <authorList>
            <person name="Bunk B."/>
            <person name="Sproer C."/>
            <person name="Spring S."/>
            <person name="Pester M."/>
        </authorList>
    </citation>
    <scope>NUCLEOTIDE SEQUENCE [LARGE SCALE GENOMIC DNA]</scope>
    <source>
        <strain evidence="1 2">J.3.6.1-F.2.7.3</strain>
    </source>
</reference>
<evidence type="ECO:0000313" key="2">
    <source>
        <dbReference type="Proteomes" id="UP000680656"/>
    </source>
</evidence>
<evidence type="ECO:0000313" key="1">
    <source>
        <dbReference type="EMBL" id="QVV90067.1"/>
    </source>
</evidence>
<dbReference type="AlphaFoldDB" id="A0A8E7AYF0"/>
<dbReference type="Proteomes" id="UP000680656">
    <property type="component" value="Chromosome"/>
</dbReference>